<keyword evidence="5" id="KW-0699">rRNA-binding</keyword>
<evidence type="ECO:0000256" key="5">
    <source>
        <dbReference type="HAMAP-Rule" id="MF_01326"/>
    </source>
</evidence>
<dbReference type="InterPro" id="IPR008991">
    <property type="entry name" value="Translation_prot_SH3-like_sf"/>
</dbReference>
<dbReference type="GO" id="GO:0003735">
    <property type="term" value="F:structural constituent of ribosome"/>
    <property type="evidence" value="ECO:0007669"/>
    <property type="project" value="InterPro"/>
</dbReference>
<evidence type="ECO:0000313" key="8">
    <source>
        <dbReference type="Proteomes" id="UP000318296"/>
    </source>
</evidence>
<comment type="function">
    <text evidence="5">One of two assembly initiator proteins, it binds directly to the 5'-end of the 23S rRNA, where it nucleates assembly of the 50S subunit.</text>
</comment>
<organism evidence="7 8">
    <name type="scientific">Candidatus Berkelbacteria bacterium Licking1014_96</name>
    <dbReference type="NCBI Taxonomy" id="2017149"/>
    <lineage>
        <taxon>Bacteria</taxon>
        <taxon>Candidatus Berkelbacteria</taxon>
    </lineage>
</organism>
<dbReference type="HAMAP" id="MF_01326_B">
    <property type="entry name" value="Ribosomal_uL24_B"/>
    <property type="match status" value="1"/>
</dbReference>
<evidence type="ECO:0000256" key="4">
    <source>
        <dbReference type="ARBA" id="ARBA00035206"/>
    </source>
</evidence>
<dbReference type="SMART" id="SM00739">
    <property type="entry name" value="KOW"/>
    <property type="match status" value="1"/>
</dbReference>
<dbReference type="GO" id="GO:0005840">
    <property type="term" value="C:ribosome"/>
    <property type="evidence" value="ECO:0007669"/>
    <property type="project" value="UniProtKB-KW"/>
</dbReference>
<dbReference type="InterPro" id="IPR057264">
    <property type="entry name" value="Ribosomal_uL24_C"/>
</dbReference>
<dbReference type="Pfam" id="PF00467">
    <property type="entry name" value="KOW"/>
    <property type="match status" value="1"/>
</dbReference>
<comment type="subunit">
    <text evidence="5">Part of the 50S ribosomal subunit.</text>
</comment>
<dbReference type="Proteomes" id="UP000318296">
    <property type="component" value="Unassembled WGS sequence"/>
</dbReference>
<accession>A0A554LED4</accession>
<dbReference type="GO" id="GO:0006412">
    <property type="term" value="P:translation"/>
    <property type="evidence" value="ECO:0007669"/>
    <property type="project" value="UniProtKB-UniRule"/>
</dbReference>
<keyword evidence="5" id="KW-0694">RNA-binding</keyword>
<evidence type="ECO:0000313" key="7">
    <source>
        <dbReference type="EMBL" id="TSC91178.1"/>
    </source>
</evidence>
<name>A0A554LED4_9BACT</name>
<dbReference type="InterPro" id="IPR005824">
    <property type="entry name" value="KOW"/>
</dbReference>
<dbReference type="GO" id="GO:0019843">
    <property type="term" value="F:rRNA binding"/>
    <property type="evidence" value="ECO:0007669"/>
    <property type="project" value="UniProtKB-UniRule"/>
</dbReference>
<dbReference type="InterPro" id="IPR014722">
    <property type="entry name" value="Rib_uL2_dom2"/>
</dbReference>
<dbReference type="GO" id="GO:1990904">
    <property type="term" value="C:ribonucleoprotein complex"/>
    <property type="evidence" value="ECO:0007669"/>
    <property type="project" value="UniProtKB-KW"/>
</dbReference>
<keyword evidence="3 5" id="KW-0687">Ribonucleoprotein</keyword>
<comment type="function">
    <text evidence="5">One of the proteins that surrounds the polypeptide exit tunnel on the outside of the subunit.</text>
</comment>
<feature type="domain" description="KOW" evidence="6">
    <location>
        <begin position="2"/>
        <end position="29"/>
    </location>
</feature>
<keyword evidence="2 5" id="KW-0689">Ribosomal protein</keyword>
<comment type="caution">
    <text evidence="7">The sequence shown here is derived from an EMBL/GenBank/DDBJ whole genome shotgun (WGS) entry which is preliminary data.</text>
</comment>
<dbReference type="SUPFAM" id="SSF50104">
    <property type="entry name" value="Translation proteins SH3-like domain"/>
    <property type="match status" value="1"/>
</dbReference>
<dbReference type="Gene3D" id="2.30.30.30">
    <property type="match status" value="1"/>
</dbReference>
<dbReference type="InterPro" id="IPR041988">
    <property type="entry name" value="Ribosomal_uL24_KOW"/>
</dbReference>
<sequence>MKIKIKDTVMVNKGKDVGKTGRIERIFSAKGKVVVSGVNIYKKHGRPTKKNPKGGIIDVTMPIRIENVTLVCPHCSKPTRIGYKLNKDEKIRICKKCQGQL</sequence>
<protein>
    <recommendedName>
        <fullName evidence="4 5">Large ribosomal subunit protein uL24</fullName>
    </recommendedName>
</protein>
<dbReference type="NCBIfam" id="TIGR01079">
    <property type="entry name" value="rplX_bact"/>
    <property type="match status" value="1"/>
</dbReference>
<reference evidence="7 8" key="1">
    <citation type="submission" date="2017-07" db="EMBL/GenBank/DDBJ databases">
        <title>Mechanisms for carbon and nitrogen cycling indicate functional differentiation within the Candidate Phyla Radiation.</title>
        <authorList>
            <person name="Danczak R.E."/>
            <person name="Johnston M.D."/>
            <person name="Kenah C."/>
            <person name="Slattery M."/>
            <person name="Wrighton K.C."/>
            <person name="Wilkins M.J."/>
        </authorList>
    </citation>
    <scope>NUCLEOTIDE SEQUENCE [LARGE SCALE GENOMIC DNA]</scope>
    <source>
        <strain evidence="7">Licking1014_96</strain>
    </source>
</reference>
<evidence type="ECO:0000259" key="6">
    <source>
        <dbReference type="SMART" id="SM00739"/>
    </source>
</evidence>
<dbReference type="InterPro" id="IPR003256">
    <property type="entry name" value="Ribosomal_uL24"/>
</dbReference>
<comment type="similarity">
    <text evidence="1 5">Belongs to the universal ribosomal protein uL24 family.</text>
</comment>
<dbReference type="CDD" id="cd06089">
    <property type="entry name" value="KOW_RPL26"/>
    <property type="match status" value="1"/>
</dbReference>
<dbReference type="EMBL" id="VMGH01000046">
    <property type="protein sequence ID" value="TSC91178.1"/>
    <property type="molecule type" value="Genomic_DNA"/>
</dbReference>
<gene>
    <name evidence="5" type="primary">rplX</name>
    <name evidence="7" type="ORF">CEN92_314</name>
</gene>
<dbReference type="PANTHER" id="PTHR12903">
    <property type="entry name" value="MITOCHONDRIAL RIBOSOMAL PROTEIN L24"/>
    <property type="match status" value="1"/>
</dbReference>
<evidence type="ECO:0000256" key="2">
    <source>
        <dbReference type="ARBA" id="ARBA00022980"/>
    </source>
</evidence>
<dbReference type="AlphaFoldDB" id="A0A554LED4"/>
<dbReference type="Pfam" id="PF17136">
    <property type="entry name" value="ribosomal_L24"/>
    <property type="match status" value="1"/>
</dbReference>
<proteinExistence type="inferred from homology"/>
<evidence type="ECO:0000256" key="3">
    <source>
        <dbReference type="ARBA" id="ARBA00023274"/>
    </source>
</evidence>
<evidence type="ECO:0000256" key="1">
    <source>
        <dbReference type="ARBA" id="ARBA00010618"/>
    </source>
</evidence>